<dbReference type="SUPFAM" id="SSF103039">
    <property type="entry name" value="CheC-like"/>
    <property type="match status" value="2"/>
</dbReference>
<dbReference type="CDD" id="cd17911">
    <property type="entry name" value="CheC_ClassIII"/>
    <property type="match status" value="2"/>
</dbReference>
<organism evidence="4 5">
    <name type="scientific">Salinadaptatus halalkaliphilus</name>
    <dbReference type="NCBI Taxonomy" id="2419781"/>
    <lineage>
        <taxon>Archaea</taxon>
        <taxon>Methanobacteriati</taxon>
        <taxon>Methanobacteriota</taxon>
        <taxon>Stenosarchaea group</taxon>
        <taxon>Halobacteria</taxon>
        <taxon>Halobacteriales</taxon>
        <taxon>Natrialbaceae</taxon>
        <taxon>Salinadaptatus</taxon>
    </lineage>
</organism>
<dbReference type="PANTHER" id="PTHR43693:SF1">
    <property type="entry name" value="PROTEIN PHOSPHATASE CHEZ"/>
    <property type="match status" value="1"/>
</dbReference>
<proteinExistence type="predicted"/>
<feature type="domain" description="CheC-like protein" evidence="3">
    <location>
        <begin position="98"/>
        <end position="133"/>
    </location>
</feature>
<dbReference type="Proteomes" id="UP000318864">
    <property type="component" value="Unassembled WGS sequence"/>
</dbReference>
<dbReference type="EMBL" id="RBZW01000055">
    <property type="protein sequence ID" value="THE63923.1"/>
    <property type="molecule type" value="Genomic_DNA"/>
</dbReference>
<evidence type="ECO:0000313" key="4">
    <source>
        <dbReference type="EMBL" id="THE63923.1"/>
    </source>
</evidence>
<keyword evidence="2" id="KW-0378">Hydrolase</keyword>
<dbReference type="Gene3D" id="3.40.1550.10">
    <property type="entry name" value="CheC-like"/>
    <property type="match status" value="2"/>
</dbReference>
<evidence type="ECO:0000313" key="5">
    <source>
        <dbReference type="Proteomes" id="UP000318864"/>
    </source>
</evidence>
<dbReference type="OrthoDB" id="182374at2157"/>
<dbReference type="Pfam" id="PF04509">
    <property type="entry name" value="CheC"/>
    <property type="match status" value="1"/>
</dbReference>
<dbReference type="GO" id="GO:0016787">
    <property type="term" value="F:hydrolase activity"/>
    <property type="evidence" value="ECO:0007669"/>
    <property type="project" value="UniProtKB-KW"/>
</dbReference>
<dbReference type="PANTHER" id="PTHR43693">
    <property type="entry name" value="PROTEIN PHOSPHATASE CHEZ"/>
    <property type="match status" value="1"/>
</dbReference>
<keyword evidence="5" id="KW-1185">Reference proteome</keyword>
<protein>
    <submittedName>
        <fullName evidence="4">Chemotaxis protein CheA</fullName>
    </submittedName>
</protein>
<dbReference type="InterPro" id="IPR007597">
    <property type="entry name" value="CheC"/>
</dbReference>
<gene>
    <name evidence="4" type="ORF">D8Y22_16520</name>
</gene>
<evidence type="ECO:0000256" key="2">
    <source>
        <dbReference type="ARBA" id="ARBA00022801"/>
    </source>
</evidence>
<dbReference type="InterPro" id="IPR050992">
    <property type="entry name" value="CheZ_family_phosphatases"/>
</dbReference>
<dbReference type="InterPro" id="IPR028976">
    <property type="entry name" value="CheC-like_sf"/>
</dbReference>
<dbReference type="RefSeq" id="WP_141465770.1">
    <property type="nucleotide sequence ID" value="NZ_RBZW01000055.1"/>
</dbReference>
<sequence>MEIDIHSLETYNELARDGAESAADALTELAGVQTRVEVTDVSLQSPSDLAYAFGDRTFAGVQVSLGDPLSGETVLAFDEGSREAIADELVPAAGPDRAESAIVEVANIMVNGFVGGWADHLETKVDLTPPTAVEGRGVDVLPETVTATDDSAFVFRSRVDIVGADVDFRLLLVPERDSLARLLSERTAGGISLEKLEVFTEMTERGATRAADSLTAMTDLDVDVEVNRLNFTPMPDIPVQVGDGRRVGTVVEYTGTPSGYLAVLFDPPSARTSVDALLPTGLESAAGWSETEREALEELCNVAVSGFLDGWANVLETSIKHSPPSFIDDMGSSIVSPIVADIARSGNYAFVLDSAIEAADNEPVRCQLFALPHPDELETALEQLLIDRAEKTRADPSDIF</sequence>
<keyword evidence="1" id="KW-0145">Chemotaxis</keyword>
<name>A0A4S3TL12_9EURY</name>
<accession>A0A4S3TL12</accession>
<reference evidence="4 5" key="1">
    <citation type="submission" date="2018-10" db="EMBL/GenBank/DDBJ databases">
        <title>Natronolimnobius sp. XQ-INN 246 isolated from Inner Mongolia Autonomous Region of China.</title>
        <authorList>
            <person name="Xue Q."/>
        </authorList>
    </citation>
    <scope>NUCLEOTIDE SEQUENCE [LARGE SCALE GENOMIC DNA]</scope>
    <source>
        <strain evidence="4 5">XQ-INN 246</strain>
    </source>
</reference>
<evidence type="ECO:0000256" key="1">
    <source>
        <dbReference type="ARBA" id="ARBA00022500"/>
    </source>
</evidence>
<dbReference type="AlphaFoldDB" id="A0A4S3TL12"/>
<comment type="caution">
    <text evidence="4">The sequence shown here is derived from an EMBL/GenBank/DDBJ whole genome shotgun (WGS) entry which is preliminary data.</text>
</comment>
<dbReference type="GO" id="GO:0006935">
    <property type="term" value="P:chemotaxis"/>
    <property type="evidence" value="ECO:0007669"/>
    <property type="project" value="UniProtKB-KW"/>
</dbReference>
<evidence type="ECO:0000259" key="3">
    <source>
        <dbReference type="Pfam" id="PF04509"/>
    </source>
</evidence>